<dbReference type="GO" id="GO:0005576">
    <property type="term" value="C:extracellular region"/>
    <property type="evidence" value="ECO:0007669"/>
    <property type="project" value="UniProtKB-SubCell"/>
</dbReference>
<evidence type="ECO:0000313" key="5">
    <source>
        <dbReference type="EMBL" id="QND55878.1"/>
    </source>
</evidence>
<feature type="region of interest" description="Disordered" evidence="4">
    <location>
        <begin position="60"/>
        <end position="84"/>
    </location>
</feature>
<keyword evidence="5" id="KW-0560">Oxidoreductase</keyword>
<dbReference type="Proteomes" id="UP000515465">
    <property type="component" value="Chromosome"/>
</dbReference>
<gene>
    <name evidence="5" type="ORF">HB778_03820</name>
</gene>
<keyword evidence="3" id="KW-0325">Glycoprotein</keyword>
<dbReference type="GO" id="GO:0020037">
    <property type="term" value="F:heme binding"/>
    <property type="evidence" value="ECO:0007669"/>
    <property type="project" value="InterPro"/>
</dbReference>
<dbReference type="SUPFAM" id="SSF48113">
    <property type="entry name" value="Heme-dependent peroxidases"/>
    <property type="match status" value="1"/>
</dbReference>
<dbReference type="CDD" id="cd09819">
    <property type="entry name" value="An_peroxidase_bacterial_1"/>
    <property type="match status" value="1"/>
</dbReference>
<dbReference type="GO" id="GO:0004601">
    <property type="term" value="F:peroxidase activity"/>
    <property type="evidence" value="ECO:0007669"/>
    <property type="project" value="UniProtKB-KW"/>
</dbReference>
<evidence type="ECO:0000256" key="3">
    <source>
        <dbReference type="ARBA" id="ARBA00023180"/>
    </source>
</evidence>
<evidence type="ECO:0000256" key="4">
    <source>
        <dbReference type="SAM" id="MobiDB-lite"/>
    </source>
</evidence>
<dbReference type="EMBL" id="CP050296">
    <property type="protein sequence ID" value="QND55878.1"/>
    <property type="molecule type" value="Genomic_DNA"/>
</dbReference>
<keyword evidence="2" id="KW-0964">Secreted</keyword>
<dbReference type="Gene3D" id="1.10.640.10">
    <property type="entry name" value="Haem peroxidase domain superfamily, animal type"/>
    <property type="match status" value="1"/>
</dbReference>
<sequence length="564" mass="62174">MESSAAKSSFSPHGGGIRGADVSRRSSLFEGRFGRMFRELAPAVHSQSALLALGNAMTADPEKTADNRPTAAAETDKHIQDDEENTGIAAGYTYLGQFIDHDITFDPSSLLMQMNDPDSLVDFRTPRLDLDSVYGRGPADQPYLYIDGKFRLGKQLLELNKPSPSRDLPRYRDPENPATAARALIGDKRNDENVIVSQLHGIFMRLHNRLMDEPKLKGATFDEVQRMVRWHYQYVVLNDFLPRICGAELIDEILPHRRSVASAAEKKPKLQFFHWRNAPYMPLEFSVAGYRFGHSMVRPIYRLNTELNGGDDPLSATPDEKARGLAGRFFIFAGVANRGLNGFDEFPTQWAIDWSLFFDIDGSGKKGGKHRAQPAYKIDTSLVNPLGFLPEFSKTVPASPPLTLEQLQAKPIDPKNDPANLAARNLLRGLALRMPSGQSVAQAMGVPVIPDADLKIGKAVLDEMKGAKSVVDIDGEFAGNAPLWYYVLAEAQHDWFKRASKKGSKGDEEPVHLGPVGGRIVAETLVGLAYGDGHSYLIQDPNWEPPIGGRSLTMGHLVKYALGG</sequence>
<protein>
    <submittedName>
        <fullName evidence="5">Heme peroxidase</fullName>
    </submittedName>
</protein>
<dbReference type="RefSeq" id="WP_183461604.1">
    <property type="nucleotide sequence ID" value="NZ_CP050296.1"/>
</dbReference>
<reference evidence="6" key="1">
    <citation type="journal article" date="2020" name="Mol. Plant Microbe">
        <title>Rhizobial microsymbionts of the narrowly endemic Oxytropis species growing in Kamchatka are characterized by significant genetic diversity and possess a set of genes that are associated with T3SS and T6SS secretion systems and can affect the development of symbiosis.</title>
        <authorList>
            <person name="Safronova V."/>
            <person name="Guro P."/>
            <person name="Sazanova A."/>
            <person name="Kuznetsova I."/>
            <person name="Belimov A."/>
            <person name="Yakubov V."/>
            <person name="Chirak E."/>
            <person name="Afonin A."/>
            <person name="Gogolev Y."/>
            <person name="Andronov E."/>
            <person name="Tikhonovich I."/>
        </authorList>
    </citation>
    <scope>NUCLEOTIDE SEQUENCE [LARGE SCALE GENOMIC DNA]</scope>
    <source>
        <strain evidence="6">583</strain>
    </source>
</reference>
<dbReference type="Pfam" id="PF03098">
    <property type="entry name" value="An_peroxidase"/>
    <property type="match status" value="1"/>
</dbReference>
<feature type="region of interest" description="Disordered" evidence="4">
    <location>
        <begin position="1"/>
        <end position="21"/>
    </location>
</feature>
<keyword evidence="5" id="KW-0575">Peroxidase</keyword>
<accession>A0A7G6SMZ6</accession>
<organism evidence="5 6">
    <name type="scientific">Mesorhizobium huakuii</name>
    <dbReference type="NCBI Taxonomy" id="28104"/>
    <lineage>
        <taxon>Bacteria</taxon>
        <taxon>Pseudomonadati</taxon>
        <taxon>Pseudomonadota</taxon>
        <taxon>Alphaproteobacteria</taxon>
        <taxon>Hyphomicrobiales</taxon>
        <taxon>Phyllobacteriaceae</taxon>
        <taxon>Mesorhizobium</taxon>
    </lineage>
</organism>
<dbReference type="PROSITE" id="PS50292">
    <property type="entry name" value="PEROXIDASE_3"/>
    <property type="match status" value="1"/>
</dbReference>
<dbReference type="GO" id="GO:0006979">
    <property type="term" value="P:response to oxidative stress"/>
    <property type="evidence" value="ECO:0007669"/>
    <property type="project" value="InterPro"/>
</dbReference>
<evidence type="ECO:0000256" key="1">
    <source>
        <dbReference type="ARBA" id="ARBA00004613"/>
    </source>
</evidence>
<dbReference type="PANTHER" id="PTHR11475:SF4">
    <property type="entry name" value="CHORION PEROXIDASE"/>
    <property type="match status" value="1"/>
</dbReference>
<dbReference type="InterPro" id="IPR037120">
    <property type="entry name" value="Haem_peroxidase_sf_animal"/>
</dbReference>
<feature type="compositionally biased region" description="Polar residues" evidence="4">
    <location>
        <begin position="1"/>
        <end position="11"/>
    </location>
</feature>
<comment type="subcellular location">
    <subcellularLocation>
        <location evidence="1">Secreted</location>
    </subcellularLocation>
</comment>
<proteinExistence type="predicted"/>
<dbReference type="InterPro" id="IPR019791">
    <property type="entry name" value="Haem_peroxidase_animal"/>
</dbReference>
<evidence type="ECO:0000313" key="6">
    <source>
        <dbReference type="Proteomes" id="UP000515465"/>
    </source>
</evidence>
<name>A0A7G6SMZ6_9HYPH</name>
<dbReference type="InterPro" id="IPR010255">
    <property type="entry name" value="Haem_peroxidase_sf"/>
</dbReference>
<dbReference type="PANTHER" id="PTHR11475">
    <property type="entry name" value="OXIDASE/PEROXIDASE"/>
    <property type="match status" value="1"/>
</dbReference>
<dbReference type="AlphaFoldDB" id="A0A7G6SMZ6"/>
<evidence type="ECO:0000256" key="2">
    <source>
        <dbReference type="ARBA" id="ARBA00022525"/>
    </source>
</evidence>